<evidence type="ECO:0000256" key="2">
    <source>
        <dbReference type="ARBA" id="ARBA00022692"/>
    </source>
</evidence>
<dbReference type="Proteomes" id="UP000255297">
    <property type="component" value="Unassembled WGS sequence"/>
</dbReference>
<dbReference type="GO" id="GO:0016020">
    <property type="term" value="C:membrane"/>
    <property type="evidence" value="ECO:0007669"/>
    <property type="project" value="UniProtKB-SubCell"/>
</dbReference>
<proteinExistence type="predicted"/>
<organism evidence="6 7">
    <name type="scientific">Legionella wadsworthii</name>
    <dbReference type="NCBI Taxonomy" id="28088"/>
    <lineage>
        <taxon>Bacteria</taxon>
        <taxon>Pseudomonadati</taxon>
        <taxon>Pseudomonadota</taxon>
        <taxon>Gammaproteobacteria</taxon>
        <taxon>Legionellales</taxon>
        <taxon>Legionellaceae</taxon>
        <taxon>Legionella</taxon>
    </lineage>
</organism>
<reference evidence="6 7" key="1">
    <citation type="submission" date="2018-06" db="EMBL/GenBank/DDBJ databases">
        <authorList>
            <consortium name="Pathogen Informatics"/>
            <person name="Doyle S."/>
        </authorList>
    </citation>
    <scope>NUCLEOTIDE SEQUENCE [LARGE SCALE GENOMIC DNA]</scope>
    <source>
        <strain evidence="6 7">NCTC11532</strain>
    </source>
</reference>
<dbReference type="InterPro" id="IPR007300">
    <property type="entry name" value="CidB/LrgB"/>
</dbReference>
<keyword evidence="3 5" id="KW-1133">Transmembrane helix</keyword>
<dbReference type="Pfam" id="PF04172">
    <property type="entry name" value="LrgB"/>
    <property type="match status" value="1"/>
</dbReference>
<gene>
    <name evidence="6" type="primary">yohK</name>
    <name evidence="6" type="ORF">NCTC11532_00704</name>
</gene>
<comment type="subcellular location">
    <subcellularLocation>
        <location evidence="1">Membrane</location>
        <topology evidence="1">Multi-pass membrane protein</topology>
    </subcellularLocation>
</comment>
<feature type="transmembrane region" description="Helical" evidence="5">
    <location>
        <begin position="38"/>
        <end position="57"/>
    </location>
</feature>
<dbReference type="STRING" id="1122170.GCA_000701265_02866"/>
<sequence length="203" mass="23035">MLSHITSDPLVRGVFWSVITICLYFVVKKIYRRLDYWWLMPLLLTPFSISGFVLLLHADYQEYLRSTEWLLQFIGPVTVAFAIPIYERRALIRQHWPVLLLGVFAGSFTAILSSWSLSRVVGLDESIRLSMLPRSISSPFAVKVSLDVGGLPELTAIFVIITGILGAIMGELILKFFSFRSPLPAELFLALVPMLRAQHRPIK</sequence>
<evidence type="ECO:0000256" key="3">
    <source>
        <dbReference type="ARBA" id="ARBA00022989"/>
    </source>
</evidence>
<evidence type="ECO:0000256" key="5">
    <source>
        <dbReference type="SAM" id="Phobius"/>
    </source>
</evidence>
<accession>A0A378LRT9</accession>
<name>A0A378LRT9_9GAMM</name>
<evidence type="ECO:0000313" key="7">
    <source>
        <dbReference type="Proteomes" id="UP000255297"/>
    </source>
</evidence>
<evidence type="ECO:0000256" key="4">
    <source>
        <dbReference type="ARBA" id="ARBA00023136"/>
    </source>
</evidence>
<evidence type="ECO:0000256" key="1">
    <source>
        <dbReference type="ARBA" id="ARBA00004141"/>
    </source>
</evidence>
<feature type="transmembrane region" description="Helical" evidence="5">
    <location>
        <begin position="154"/>
        <end position="174"/>
    </location>
</feature>
<keyword evidence="7" id="KW-1185">Reference proteome</keyword>
<keyword evidence="4 5" id="KW-0472">Membrane</keyword>
<dbReference type="PANTHER" id="PTHR30249">
    <property type="entry name" value="PUTATIVE SEROTONIN TRANSPORTER"/>
    <property type="match status" value="1"/>
</dbReference>
<feature type="transmembrane region" description="Helical" evidence="5">
    <location>
        <begin position="13"/>
        <end position="31"/>
    </location>
</feature>
<feature type="transmembrane region" description="Helical" evidence="5">
    <location>
        <begin position="69"/>
        <end position="86"/>
    </location>
</feature>
<dbReference type="AlphaFoldDB" id="A0A378LRT9"/>
<evidence type="ECO:0000313" key="6">
    <source>
        <dbReference type="EMBL" id="STY28529.1"/>
    </source>
</evidence>
<dbReference type="PANTHER" id="PTHR30249:SF16">
    <property type="entry name" value="INNER MEMBRANE PROTEIN"/>
    <property type="match status" value="1"/>
</dbReference>
<dbReference type="EMBL" id="UGPB01000001">
    <property type="protein sequence ID" value="STY28529.1"/>
    <property type="molecule type" value="Genomic_DNA"/>
</dbReference>
<keyword evidence="2 5" id="KW-0812">Transmembrane</keyword>
<protein>
    <submittedName>
        <fullName evidence="6">Inner membrane protein, LrgB family protein</fullName>
    </submittedName>
</protein>
<feature type="transmembrane region" description="Helical" evidence="5">
    <location>
        <begin position="98"/>
        <end position="117"/>
    </location>
</feature>